<dbReference type="PRINTS" id="PR00039">
    <property type="entry name" value="HTHLYSR"/>
</dbReference>
<dbReference type="InterPro" id="IPR036390">
    <property type="entry name" value="WH_DNA-bd_sf"/>
</dbReference>
<evidence type="ECO:0000256" key="4">
    <source>
        <dbReference type="ARBA" id="ARBA00023163"/>
    </source>
</evidence>
<dbReference type="PANTHER" id="PTHR30346:SF0">
    <property type="entry name" value="HCA OPERON TRANSCRIPTIONAL ACTIVATOR HCAR"/>
    <property type="match status" value="1"/>
</dbReference>
<keyword evidence="4" id="KW-0804">Transcription</keyword>
<evidence type="ECO:0000256" key="2">
    <source>
        <dbReference type="ARBA" id="ARBA00023015"/>
    </source>
</evidence>
<dbReference type="GO" id="GO:0032993">
    <property type="term" value="C:protein-DNA complex"/>
    <property type="evidence" value="ECO:0007669"/>
    <property type="project" value="TreeGrafter"/>
</dbReference>
<evidence type="ECO:0000256" key="1">
    <source>
        <dbReference type="ARBA" id="ARBA00009437"/>
    </source>
</evidence>
<dbReference type="GO" id="GO:0003700">
    <property type="term" value="F:DNA-binding transcription factor activity"/>
    <property type="evidence" value="ECO:0007669"/>
    <property type="project" value="InterPro"/>
</dbReference>
<evidence type="ECO:0000313" key="7">
    <source>
        <dbReference type="Proteomes" id="UP001149140"/>
    </source>
</evidence>
<keyword evidence="3" id="KW-0238">DNA-binding</keyword>
<evidence type="ECO:0000256" key="3">
    <source>
        <dbReference type="ARBA" id="ARBA00023125"/>
    </source>
</evidence>
<comment type="caution">
    <text evidence="6">The sequence shown here is derived from an EMBL/GenBank/DDBJ whole genome shotgun (WGS) entry which is preliminary data.</text>
</comment>
<dbReference type="Gene3D" id="3.40.190.10">
    <property type="entry name" value="Periplasmic binding protein-like II"/>
    <property type="match status" value="2"/>
</dbReference>
<organism evidence="6 7">
    <name type="scientific">Solirubrobacter ginsenosidimutans</name>
    <dbReference type="NCBI Taxonomy" id="490573"/>
    <lineage>
        <taxon>Bacteria</taxon>
        <taxon>Bacillati</taxon>
        <taxon>Actinomycetota</taxon>
        <taxon>Thermoleophilia</taxon>
        <taxon>Solirubrobacterales</taxon>
        <taxon>Solirubrobacteraceae</taxon>
        <taxon>Solirubrobacter</taxon>
    </lineage>
</organism>
<reference evidence="6" key="1">
    <citation type="submission" date="2022-10" db="EMBL/GenBank/DDBJ databases">
        <title>The WGS of Solirubrobacter ginsenosidimutans DSM 21036.</title>
        <authorList>
            <person name="Jiang Z."/>
        </authorList>
    </citation>
    <scope>NUCLEOTIDE SEQUENCE</scope>
    <source>
        <strain evidence="6">DSM 21036</strain>
    </source>
</reference>
<protein>
    <submittedName>
        <fullName evidence="6">LysR family transcriptional regulator</fullName>
    </submittedName>
</protein>
<dbReference type="PANTHER" id="PTHR30346">
    <property type="entry name" value="TRANSCRIPTIONAL DUAL REGULATOR HCAR-RELATED"/>
    <property type="match status" value="1"/>
</dbReference>
<dbReference type="AlphaFoldDB" id="A0A9X3MMC3"/>
<name>A0A9X3MMC3_9ACTN</name>
<dbReference type="Gene3D" id="1.10.10.10">
    <property type="entry name" value="Winged helix-like DNA-binding domain superfamily/Winged helix DNA-binding domain"/>
    <property type="match status" value="1"/>
</dbReference>
<keyword evidence="2" id="KW-0805">Transcription regulation</keyword>
<dbReference type="RefSeq" id="WP_270037505.1">
    <property type="nucleotide sequence ID" value="NZ_JAPDOD010000001.1"/>
</dbReference>
<dbReference type="EMBL" id="JAPDOD010000001">
    <property type="protein sequence ID" value="MDA0158889.1"/>
    <property type="molecule type" value="Genomic_DNA"/>
</dbReference>
<dbReference type="SUPFAM" id="SSF46785">
    <property type="entry name" value="Winged helix' DNA-binding domain"/>
    <property type="match status" value="1"/>
</dbReference>
<dbReference type="InterPro" id="IPR005119">
    <property type="entry name" value="LysR_subst-bd"/>
</dbReference>
<evidence type="ECO:0000313" key="6">
    <source>
        <dbReference type="EMBL" id="MDA0158889.1"/>
    </source>
</evidence>
<dbReference type="InterPro" id="IPR036388">
    <property type="entry name" value="WH-like_DNA-bd_sf"/>
</dbReference>
<dbReference type="PROSITE" id="PS50931">
    <property type="entry name" value="HTH_LYSR"/>
    <property type="match status" value="1"/>
</dbReference>
<dbReference type="Proteomes" id="UP001149140">
    <property type="component" value="Unassembled WGS sequence"/>
</dbReference>
<proteinExistence type="inferred from homology"/>
<gene>
    <name evidence="6" type="ORF">OM076_01330</name>
</gene>
<dbReference type="GO" id="GO:0003677">
    <property type="term" value="F:DNA binding"/>
    <property type="evidence" value="ECO:0007669"/>
    <property type="project" value="UniProtKB-KW"/>
</dbReference>
<dbReference type="SUPFAM" id="SSF53850">
    <property type="entry name" value="Periplasmic binding protein-like II"/>
    <property type="match status" value="1"/>
</dbReference>
<feature type="domain" description="HTH lysR-type" evidence="5">
    <location>
        <begin position="4"/>
        <end position="61"/>
    </location>
</feature>
<accession>A0A9X3MMC3</accession>
<keyword evidence="7" id="KW-1185">Reference proteome</keyword>
<dbReference type="Pfam" id="PF03466">
    <property type="entry name" value="LysR_substrate"/>
    <property type="match status" value="1"/>
</dbReference>
<sequence length="321" mass="35579">MITPDLRNLRAFVAVAEELHFTRAAQRVHITQQALSLQIRQLEASLGVPLFDRTTRRVELTTAGRTMLAHAVALLAAADRAWEDVQRVHKGEAGQVLLSYSPTVRRELLPLLLEEFGARQPDIAVKSCEVWWGDSALADGLTDVAITRSRPIVPDESVLSVPILQSPLGLVLGADHPAALGDTVRVTDLRREALKIWPRPFSPHFYDTIVYSLRFAGFNGPVEELAIFGAGILAGDPEARAEIASCAAFGIGFRNQYTELEPELVWREIEPLLPIPMHLCWRHDASPAVRNFLAVVLDVVQTKGWLPEQEREEADRLLAAT</sequence>
<dbReference type="InterPro" id="IPR000847">
    <property type="entry name" value="LysR_HTH_N"/>
</dbReference>
<comment type="similarity">
    <text evidence="1">Belongs to the LysR transcriptional regulatory family.</text>
</comment>
<dbReference type="Pfam" id="PF00126">
    <property type="entry name" value="HTH_1"/>
    <property type="match status" value="1"/>
</dbReference>
<evidence type="ECO:0000259" key="5">
    <source>
        <dbReference type="PROSITE" id="PS50931"/>
    </source>
</evidence>
<dbReference type="FunFam" id="1.10.10.10:FF:000001">
    <property type="entry name" value="LysR family transcriptional regulator"/>
    <property type="match status" value="1"/>
</dbReference>